<reference evidence="2 3" key="1">
    <citation type="submission" date="2024-09" db="EMBL/GenBank/DDBJ databases">
        <authorList>
            <person name="Sun Q."/>
            <person name="Mori K."/>
        </authorList>
    </citation>
    <scope>NUCLEOTIDE SEQUENCE [LARGE SCALE GENOMIC DNA]</scope>
    <source>
        <strain evidence="2 3">NCAIM B.02529</strain>
    </source>
</reference>
<evidence type="ECO:0000313" key="3">
    <source>
        <dbReference type="Proteomes" id="UP001589836"/>
    </source>
</evidence>
<keyword evidence="3" id="KW-1185">Reference proteome</keyword>
<proteinExistence type="predicted"/>
<evidence type="ECO:0000313" key="2">
    <source>
        <dbReference type="EMBL" id="MFC0523434.1"/>
    </source>
</evidence>
<gene>
    <name evidence="2" type="ORF">ACFFGV_07535</name>
</gene>
<dbReference type="EMBL" id="JBHLTP010000004">
    <property type="protein sequence ID" value="MFC0523434.1"/>
    <property type="molecule type" value="Genomic_DNA"/>
</dbReference>
<organism evidence="2 3">
    <name type="scientific">Pontibacillus salicampi</name>
    <dbReference type="NCBI Taxonomy" id="1449801"/>
    <lineage>
        <taxon>Bacteria</taxon>
        <taxon>Bacillati</taxon>
        <taxon>Bacillota</taxon>
        <taxon>Bacilli</taxon>
        <taxon>Bacillales</taxon>
        <taxon>Bacillaceae</taxon>
        <taxon>Pontibacillus</taxon>
    </lineage>
</organism>
<protein>
    <recommendedName>
        <fullName evidence="4">Transposase</fullName>
    </recommendedName>
</protein>
<feature type="region of interest" description="Disordered" evidence="1">
    <location>
        <begin position="76"/>
        <end position="97"/>
    </location>
</feature>
<dbReference type="Proteomes" id="UP001589836">
    <property type="component" value="Unassembled WGS sequence"/>
</dbReference>
<dbReference type="RefSeq" id="WP_377346218.1">
    <property type="nucleotide sequence ID" value="NZ_JBHLTP010000004.1"/>
</dbReference>
<name>A0ABV6LM00_9BACI</name>
<evidence type="ECO:0000256" key="1">
    <source>
        <dbReference type="SAM" id="MobiDB-lite"/>
    </source>
</evidence>
<accession>A0ABV6LM00</accession>
<evidence type="ECO:0008006" key="4">
    <source>
        <dbReference type="Google" id="ProtNLM"/>
    </source>
</evidence>
<comment type="caution">
    <text evidence="2">The sequence shown here is derived from an EMBL/GenBank/DDBJ whole genome shotgun (WGS) entry which is preliminary data.</text>
</comment>
<sequence length="118" mass="13288">MFQSKKERQNKIEMVTIEELVPEDHLLRYCRLRGKENVRDTGVTDSCLSEHEEDCPSPIKGVLGEGESFSVKGWQIPGDSCGKTGDPRPPSVGFTRRLGRSSAESEWYLPARIHVKSL</sequence>